<dbReference type="EnsemblMetazoa" id="CJA11815a.1">
    <property type="protein sequence ID" value="CJA11815a.1"/>
    <property type="gene ID" value="WBGene00131019"/>
</dbReference>
<accession>A0A8R1HU19</accession>
<evidence type="ECO:0000313" key="1">
    <source>
        <dbReference type="EnsemblMetazoa" id="CJA11815a.1"/>
    </source>
</evidence>
<organism evidence="1 2">
    <name type="scientific">Caenorhabditis japonica</name>
    <dbReference type="NCBI Taxonomy" id="281687"/>
    <lineage>
        <taxon>Eukaryota</taxon>
        <taxon>Metazoa</taxon>
        <taxon>Ecdysozoa</taxon>
        <taxon>Nematoda</taxon>
        <taxon>Chromadorea</taxon>
        <taxon>Rhabditida</taxon>
        <taxon>Rhabditina</taxon>
        <taxon>Rhabditomorpha</taxon>
        <taxon>Rhabditoidea</taxon>
        <taxon>Rhabditidae</taxon>
        <taxon>Peloderinae</taxon>
        <taxon>Caenorhabditis</taxon>
    </lineage>
</organism>
<reference evidence="1" key="2">
    <citation type="submission" date="2022-06" db="UniProtKB">
        <authorList>
            <consortium name="EnsemblMetazoa"/>
        </authorList>
    </citation>
    <scope>IDENTIFICATION</scope>
    <source>
        <strain evidence="1">DF5081</strain>
    </source>
</reference>
<reference evidence="2" key="1">
    <citation type="submission" date="2010-08" db="EMBL/GenBank/DDBJ databases">
        <authorList>
            <consortium name="Caenorhabditis japonica Sequencing Consortium"/>
            <person name="Wilson R.K."/>
        </authorList>
    </citation>
    <scope>NUCLEOTIDE SEQUENCE [LARGE SCALE GENOMIC DNA]</scope>
    <source>
        <strain evidence="2">DF5081</strain>
    </source>
</reference>
<evidence type="ECO:0000313" key="2">
    <source>
        <dbReference type="Proteomes" id="UP000005237"/>
    </source>
</evidence>
<protein>
    <submittedName>
        <fullName evidence="1">Uncharacterized protein</fullName>
    </submittedName>
</protein>
<keyword evidence="2" id="KW-1185">Reference proteome</keyword>
<dbReference type="AlphaFoldDB" id="A0A8R1HU19"/>
<dbReference type="Proteomes" id="UP000005237">
    <property type="component" value="Unassembled WGS sequence"/>
</dbReference>
<sequence length="255" mass="26103">MTDQAMTWDHLKAKLDGSAFASGLGSAQSNVDLVTGVDNNNMTISGLVSGLNSDKGQVNALVIGNGTVNGTNRDVFGIMNGTVAGTGNSTIVGASSIDSNPNQTSGAEIQSFANSNAFSSGNSSVSLISNTNIENDNGIGIVYTGGKGQGTNNYIVASNGLKNINSNEDAAFIGSGYVKGVGSDQSSNASQSVDTVVDDSGNVMSVVNLKKPDLFSFSEFNPKATGGQYPMMEPILHCRSVQTDYSESGSTLVSV</sequence>
<name>A0A8R1HU19_CAEJA</name>
<proteinExistence type="predicted"/>